<protein>
    <recommendedName>
        <fullName evidence="2">non-specific serine/threonine protein kinase</fullName>
        <ecNumber evidence="2">2.7.11.1</ecNumber>
    </recommendedName>
</protein>
<organism evidence="21 22">
    <name type="scientific">Trapa natans</name>
    <name type="common">Water chestnut</name>
    <dbReference type="NCBI Taxonomy" id="22666"/>
    <lineage>
        <taxon>Eukaryota</taxon>
        <taxon>Viridiplantae</taxon>
        <taxon>Streptophyta</taxon>
        <taxon>Embryophyta</taxon>
        <taxon>Tracheophyta</taxon>
        <taxon>Spermatophyta</taxon>
        <taxon>Magnoliopsida</taxon>
        <taxon>eudicotyledons</taxon>
        <taxon>Gunneridae</taxon>
        <taxon>Pentapetalae</taxon>
        <taxon>rosids</taxon>
        <taxon>malvids</taxon>
        <taxon>Myrtales</taxon>
        <taxon>Lythraceae</taxon>
        <taxon>Trapa</taxon>
    </lineage>
</organism>
<dbReference type="AlphaFoldDB" id="A0AAN7MBJ5"/>
<name>A0AAN7MBJ5_TRANT</name>
<comment type="caution">
    <text evidence="21">The sequence shown here is derived from an EMBL/GenBank/DDBJ whole genome shotgun (WGS) entry which is preliminary data.</text>
</comment>
<keyword evidence="15" id="KW-0325">Glycoprotein</keyword>
<evidence type="ECO:0000256" key="9">
    <source>
        <dbReference type="ARBA" id="ARBA00022741"/>
    </source>
</evidence>
<evidence type="ECO:0000256" key="2">
    <source>
        <dbReference type="ARBA" id="ARBA00012513"/>
    </source>
</evidence>
<feature type="binding site" evidence="16">
    <location>
        <position position="663"/>
    </location>
    <ligand>
        <name>ATP</name>
        <dbReference type="ChEBI" id="CHEBI:30616"/>
    </ligand>
</feature>
<dbReference type="PANTHER" id="PTHR45974:SF266">
    <property type="entry name" value="LEUCINE-RICH REPEAT RECEPTOR PROTEIN KINASE HPCA1"/>
    <property type="match status" value="1"/>
</dbReference>
<dbReference type="GO" id="GO:0016020">
    <property type="term" value="C:membrane"/>
    <property type="evidence" value="ECO:0007669"/>
    <property type="project" value="UniProtKB-SubCell"/>
</dbReference>
<dbReference type="Gene3D" id="3.30.200.20">
    <property type="entry name" value="Phosphorylase Kinase, domain 1"/>
    <property type="match status" value="1"/>
</dbReference>
<accession>A0AAN7MBJ5</accession>
<proteinExistence type="predicted"/>
<keyword evidence="12 18" id="KW-1133">Transmembrane helix</keyword>
<keyword evidence="9 16" id="KW-0547">Nucleotide-binding</keyword>
<keyword evidence="8" id="KW-0677">Repeat</keyword>
<evidence type="ECO:0000256" key="14">
    <source>
        <dbReference type="ARBA" id="ARBA00023170"/>
    </source>
</evidence>
<evidence type="ECO:0000256" key="15">
    <source>
        <dbReference type="ARBA" id="ARBA00023180"/>
    </source>
</evidence>
<dbReference type="SUPFAM" id="SSF52058">
    <property type="entry name" value="L domain-like"/>
    <property type="match status" value="1"/>
</dbReference>
<feature type="region of interest" description="Disordered" evidence="17">
    <location>
        <begin position="912"/>
        <end position="959"/>
    </location>
</feature>
<feature type="chain" id="PRO_5042983569" description="non-specific serine/threonine protein kinase" evidence="19">
    <location>
        <begin position="19"/>
        <end position="959"/>
    </location>
</feature>
<evidence type="ECO:0000256" key="4">
    <source>
        <dbReference type="ARBA" id="ARBA00022614"/>
    </source>
</evidence>
<evidence type="ECO:0000259" key="20">
    <source>
        <dbReference type="PROSITE" id="PS50011"/>
    </source>
</evidence>
<dbReference type="FunFam" id="1.10.510.10:FF:000453">
    <property type="entry name" value="LRR receptor-like serine/threonine-protein kinase HSL2"/>
    <property type="match status" value="1"/>
</dbReference>
<evidence type="ECO:0000256" key="12">
    <source>
        <dbReference type="ARBA" id="ARBA00022989"/>
    </source>
</evidence>
<dbReference type="FunFam" id="3.80.10.10:FF:000363">
    <property type="entry name" value="Leucine-rich repeat family protein"/>
    <property type="match status" value="1"/>
</dbReference>
<dbReference type="Gene3D" id="3.80.10.10">
    <property type="entry name" value="Ribonuclease Inhibitor"/>
    <property type="match status" value="3"/>
</dbReference>
<keyword evidence="6 18" id="KW-0812">Transmembrane</keyword>
<dbReference type="PANTHER" id="PTHR45974">
    <property type="entry name" value="RECEPTOR-LIKE PROTEIN 55"/>
    <property type="match status" value="1"/>
</dbReference>
<dbReference type="InterPro" id="IPR017441">
    <property type="entry name" value="Protein_kinase_ATP_BS"/>
</dbReference>
<dbReference type="InterPro" id="IPR000719">
    <property type="entry name" value="Prot_kinase_dom"/>
</dbReference>
<dbReference type="CDD" id="cd14066">
    <property type="entry name" value="STKc_IRAK"/>
    <property type="match status" value="1"/>
</dbReference>
<feature type="domain" description="Protein kinase" evidence="20">
    <location>
        <begin position="635"/>
        <end position="909"/>
    </location>
</feature>
<evidence type="ECO:0000256" key="17">
    <source>
        <dbReference type="SAM" id="MobiDB-lite"/>
    </source>
</evidence>
<dbReference type="PROSITE" id="PS00107">
    <property type="entry name" value="PROTEIN_KINASE_ATP"/>
    <property type="match status" value="1"/>
</dbReference>
<keyword evidence="3" id="KW-0723">Serine/threonine-protein kinase</keyword>
<evidence type="ECO:0000256" key="3">
    <source>
        <dbReference type="ARBA" id="ARBA00022527"/>
    </source>
</evidence>
<dbReference type="Proteomes" id="UP001346149">
    <property type="component" value="Unassembled WGS sequence"/>
</dbReference>
<evidence type="ECO:0000256" key="19">
    <source>
        <dbReference type="SAM" id="SignalP"/>
    </source>
</evidence>
<keyword evidence="5" id="KW-0808">Transferase</keyword>
<evidence type="ECO:0000256" key="13">
    <source>
        <dbReference type="ARBA" id="ARBA00023136"/>
    </source>
</evidence>
<keyword evidence="4" id="KW-0433">Leucine-rich repeat</keyword>
<evidence type="ECO:0000313" key="21">
    <source>
        <dbReference type="EMBL" id="KAK4795337.1"/>
    </source>
</evidence>
<evidence type="ECO:0000256" key="11">
    <source>
        <dbReference type="ARBA" id="ARBA00022840"/>
    </source>
</evidence>
<feature type="signal peptide" evidence="19">
    <location>
        <begin position="1"/>
        <end position="18"/>
    </location>
</feature>
<evidence type="ECO:0000256" key="7">
    <source>
        <dbReference type="ARBA" id="ARBA00022729"/>
    </source>
</evidence>
<dbReference type="SUPFAM" id="SSF56112">
    <property type="entry name" value="Protein kinase-like (PK-like)"/>
    <property type="match status" value="1"/>
</dbReference>
<feature type="transmembrane region" description="Helical" evidence="18">
    <location>
        <begin position="563"/>
        <end position="586"/>
    </location>
</feature>
<dbReference type="GO" id="GO:0005524">
    <property type="term" value="F:ATP binding"/>
    <property type="evidence" value="ECO:0007669"/>
    <property type="project" value="UniProtKB-UniRule"/>
</dbReference>
<sequence length="959" mass="104492">MGLRILALFLGIILGLSATGGSDDSGALQAIKIYLDNTPPNWVGFDPCSEQWEGIRCTNSRVTFITLSSIGLSGKLTGDIGSLTELQTLDLSYNKGLKGALPDAIVNLRKLTNLILVGCGFTGSIPSSIGLLQELVFLSLNSNGFTGPIPPSIGNLTNLYWLDLADNQLTGSIPVSNGSTPGLDLLLNTKHFHLGNNRLTGTIPGKLLSSEMKLIHLLLDNNQLTGSLPSTVGLVQTLEAVRFDGNSFSGPLPTNLNNLTKVQELFLSNNKFTGPLPNLTGLNYLSYLDMSNNSFDASDFPTWITTLQSLTSLMLERTQVQGLVPTSLFNLANLQTVILRNNALNGTLNIGSSFSSQLQLVDLYMNKIDAYTENVVRYSNELILAGNPICQQSGADAQSYCKISQSNSSSYSTPSNNCIPMLCSIVNQISSPNCKCSFPYTGTLVFRSPSFSNLENTTYYVSLASSLMVAFNKYQLPVDSVSLGNPHKDSINYLKMTLQIFPSGGDRFNRTGIYSLGFALSNQTYKPPPQFGPFYFMGDQYEEFSAQVPQEPGKSSSSLNTGVIAGAAAGGSVLLLLLVLAGMYALRQKKNADKAAEMSNAFGKWDSTENSGGIPQLKGARWFSFDELRKITNNFSESNNIGSGGYGKVYRGTLPSGQLVAVKRAQQGSMQGGVEFKNEIELLSRVHHKNLVDLVGFCFEQGEQILVYEYIPNGTIKESLSGKSGIRLDWTRRLRVALGSARGLQYLHELANPPIIHRDIKSNNILLDERLNAKVGDFGLCKSLGTDEKNHVTTQVKGTMGYLDPEYYMTQQLTEKSDVYSFGVFCLELITARKPIERGKYIVREIKIAMDRSKELYGLQVILDPVLVSSGTQLRGLEKFIDIAMRCVAESGSDRPTMGEVVKEIETVMQSAGLNPNAESASTSATYGEDSRGNIRHPYMEDTSFDHSGAFPPSRVEPQ</sequence>
<keyword evidence="7 19" id="KW-0732">Signal</keyword>
<dbReference type="InterPro" id="IPR032675">
    <property type="entry name" value="LRR_dom_sf"/>
</dbReference>
<dbReference type="EC" id="2.7.11.1" evidence="2"/>
<dbReference type="InterPro" id="IPR001245">
    <property type="entry name" value="Ser-Thr/Tyr_kinase_cat_dom"/>
</dbReference>
<evidence type="ECO:0000256" key="6">
    <source>
        <dbReference type="ARBA" id="ARBA00022692"/>
    </source>
</evidence>
<dbReference type="EMBL" id="JAXQNO010000007">
    <property type="protein sequence ID" value="KAK4795337.1"/>
    <property type="molecule type" value="Genomic_DNA"/>
</dbReference>
<dbReference type="Pfam" id="PF00560">
    <property type="entry name" value="LRR_1"/>
    <property type="match status" value="3"/>
</dbReference>
<evidence type="ECO:0000313" key="22">
    <source>
        <dbReference type="Proteomes" id="UP001346149"/>
    </source>
</evidence>
<evidence type="ECO:0000256" key="16">
    <source>
        <dbReference type="PROSITE-ProRule" id="PRU10141"/>
    </source>
</evidence>
<keyword evidence="14" id="KW-0675">Receptor</keyword>
<keyword evidence="13 18" id="KW-0472">Membrane</keyword>
<keyword evidence="10" id="KW-0418">Kinase</keyword>
<dbReference type="PROSITE" id="PS50011">
    <property type="entry name" value="PROTEIN_KINASE_DOM"/>
    <property type="match status" value="1"/>
</dbReference>
<evidence type="ECO:0000256" key="18">
    <source>
        <dbReference type="SAM" id="Phobius"/>
    </source>
</evidence>
<dbReference type="SMART" id="SM00220">
    <property type="entry name" value="S_TKc"/>
    <property type="match status" value="1"/>
</dbReference>
<dbReference type="InterPro" id="IPR008271">
    <property type="entry name" value="Ser/Thr_kinase_AS"/>
</dbReference>
<evidence type="ECO:0000256" key="8">
    <source>
        <dbReference type="ARBA" id="ARBA00022737"/>
    </source>
</evidence>
<dbReference type="InterPro" id="IPR011009">
    <property type="entry name" value="Kinase-like_dom_sf"/>
</dbReference>
<keyword evidence="11 16" id="KW-0067">ATP-binding</keyword>
<evidence type="ECO:0000256" key="5">
    <source>
        <dbReference type="ARBA" id="ARBA00022679"/>
    </source>
</evidence>
<evidence type="ECO:0000256" key="1">
    <source>
        <dbReference type="ARBA" id="ARBA00004479"/>
    </source>
</evidence>
<dbReference type="FunFam" id="3.80.10.10:FF:000542">
    <property type="entry name" value="Leucine-rich repeat protein kinase family protein"/>
    <property type="match status" value="1"/>
</dbReference>
<comment type="subcellular location">
    <subcellularLocation>
        <location evidence="1">Membrane</location>
        <topology evidence="1">Single-pass type I membrane protein</topology>
    </subcellularLocation>
</comment>
<dbReference type="InterPro" id="IPR001611">
    <property type="entry name" value="Leu-rich_rpt"/>
</dbReference>
<evidence type="ECO:0000256" key="10">
    <source>
        <dbReference type="ARBA" id="ARBA00022777"/>
    </source>
</evidence>
<keyword evidence="22" id="KW-1185">Reference proteome</keyword>
<dbReference type="GO" id="GO:0004674">
    <property type="term" value="F:protein serine/threonine kinase activity"/>
    <property type="evidence" value="ECO:0007669"/>
    <property type="project" value="UniProtKB-KW"/>
</dbReference>
<feature type="compositionally biased region" description="Polar residues" evidence="17">
    <location>
        <begin position="912"/>
        <end position="926"/>
    </location>
</feature>
<dbReference type="Pfam" id="PF07714">
    <property type="entry name" value="PK_Tyr_Ser-Thr"/>
    <property type="match status" value="1"/>
</dbReference>
<gene>
    <name evidence="21" type="ORF">SAY86_013331</name>
</gene>
<dbReference type="Gene3D" id="1.10.510.10">
    <property type="entry name" value="Transferase(Phosphotransferase) domain 1"/>
    <property type="match status" value="1"/>
</dbReference>
<reference evidence="21 22" key="1">
    <citation type="journal article" date="2023" name="Hortic Res">
        <title>Pangenome of water caltrop reveals structural variations and asymmetric subgenome divergence after allopolyploidization.</title>
        <authorList>
            <person name="Zhang X."/>
            <person name="Chen Y."/>
            <person name="Wang L."/>
            <person name="Yuan Y."/>
            <person name="Fang M."/>
            <person name="Shi L."/>
            <person name="Lu R."/>
            <person name="Comes H.P."/>
            <person name="Ma Y."/>
            <person name="Chen Y."/>
            <person name="Huang G."/>
            <person name="Zhou Y."/>
            <person name="Zheng Z."/>
            <person name="Qiu Y."/>
        </authorList>
    </citation>
    <scope>NUCLEOTIDE SEQUENCE [LARGE SCALE GENOMIC DNA]</scope>
    <source>
        <strain evidence="21">F231</strain>
    </source>
</reference>
<dbReference type="PROSITE" id="PS00108">
    <property type="entry name" value="PROTEIN_KINASE_ST"/>
    <property type="match status" value="1"/>
</dbReference>
<dbReference type="FunFam" id="3.30.200.20:FF:000328">
    <property type="entry name" value="Leucine-rich repeat protein kinase family protein"/>
    <property type="match status" value="1"/>
</dbReference>